<feature type="compositionally biased region" description="Basic and acidic residues" evidence="1">
    <location>
        <begin position="55"/>
        <end position="64"/>
    </location>
</feature>
<feature type="compositionally biased region" description="Polar residues" evidence="1">
    <location>
        <begin position="92"/>
        <end position="103"/>
    </location>
</feature>
<keyword evidence="3" id="KW-1185">Reference proteome</keyword>
<evidence type="ECO:0000313" key="2">
    <source>
        <dbReference type="EMBL" id="MBE1598245.1"/>
    </source>
</evidence>
<dbReference type="Proteomes" id="UP000629287">
    <property type="component" value="Unassembled WGS sequence"/>
</dbReference>
<organism evidence="2 3">
    <name type="scientific">Streptomyces stelliscabiei</name>
    <dbReference type="NCBI Taxonomy" id="146820"/>
    <lineage>
        <taxon>Bacteria</taxon>
        <taxon>Bacillati</taxon>
        <taxon>Actinomycetota</taxon>
        <taxon>Actinomycetes</taxon>
        <taxon>Kitasatosporales</taxon>
        <taxon>Streptomycetaceae</taxon>
        <taxon>Streptomyces</taxon>
    </lineage>
</organism>
<evidence type="ECO:0000256" key="1">
    <source>
        <dbReference type="SAM" id="MobiDB-lite"/>
    </source>
</evidence>
<gene>
    <name evidence="2" type="ORF">H4687_004374</name>
</gene>
<dbReference type="AlphaFoldDB" id="A0A8I0P976"/>
<feature type="region of interest" description="Disordered" evidence="1">
    <location>
        <begin position="1"/>
        <end position="103"/>
    </location>
</feature>
<proteinExistence type="predicted"/>
<protein>
    <submittedName>
        <fullName evidence="2">Uncharacterized protein</fullName>
    </submittedName>
</protein>
<accession>A0A8I0P976</accession>
<name>A0A8I0P976_9ACTN</name>
<sequence>MATIEPTDPRAILRGGRPAGLQRTPRPAGRNTRSAKRGRENSLTASLACLPLPDQHVRPLREAGSHTPGTPGNPLLEATETPCPCLPDTRWSPATGSTPTRYR</sequence>
<reference evidence="2 3" key="1">
    <citation type="submission" date="2020-10" db="EMBL/GenBank/DDBJ databases">
        <title>Sequencing the genomes of 1000 actinobacteria strains.</title>
        <authorList>
            <person name="Klenk H.-P."/>
        </authorList>
    </citation>
    <scope>NUCLEOTIDE SEQUENCE [LARGE SCALE GENOMIC DNA]</scope>
    <source>
        <strain evidence="2 3">DSM 41803</strain>
    </source>
</reference>
<evidence type="ECO:0000313" key="3">
    <source>
        <dbReference type="Proteomes" id="UP000629287"/>
    </source>
</evidence>
<comment type="caution">
    <text evidence="2">The sequence shown here is derived from an EMBL/GenBank/DDBJ whole genome shotgun (WGS) entry which is preliminary data.</text>
</comment>
<dbReference type="EMBL" id="JADBGF010000001">
    <property type="protein sequence ID" value="MBE1598245.1"/>
    <property type="molecule type" value="Genomic_DNA"/>
</dbReference>